<organism evidence="2">
    <name type="scientific">uncultured Campylobacterales bacterium</name>
    <dbReference type="NCBI Taxonomy" id="352960"/>
    <lineage>
        <taxon>Bacteria</taxon>
        <taxon>Pseudomonadati</taxon>
        <taxon>Campylobacterota</taxon>
        <taxon>Epsilonproteobacteria</taxon>
        <taxon>Campylobacterales</taxon>
        <taxon>environmental samples</taxon>
    </lineage>
</organism>
<dbReference type="InterPro" id="IPR007621">
    <property type="entry name" value="TPM_dom"/>
</dbReference>
<dbReference type="AlphaFoldDB" id="A0A6S6S898"/>
<dbReference type="EMBL" id="CACVAW010000021">
    <property type="protein sequence ID" value="CAA6805992.1"/>
    <property type="molecule type" value="Genomic_DNA"/>
</dbReference>
<name>A0A6S6S898_9BACT</name>
<evidence type="ECO:0000259" key="1">
    <source>
        <dbReference type="Pfam" id="PF04536"/>
    </source>
</evidence>
<dbReference type="Gene3D" id="3.10.310.50">
    <property type="match status" value="1"/>
</dbReference>
<protein>
    <recommendedName>
        <fullName evidence="1">TPM domain-containing protein</fullName>
    </recommendedName>
</protein>
<gene>
    <name evidence="2" type="ORF">HELGO_WM35500</name>
</gene>
<feature type="domain" description="TPM" evidence="1">
    <location>
        <begin position="19"/>
        <end position="137"/>
    </location>
</feature>
<evidence type="ECO:0000313" key="2">
    <source>
        <dbReference type="EMBL" id="CAA6805992.1"/>
    </source>
</evidence>
<proteinExistence type="predicted"/>
<dbReference type="Pfam" id="PF04536">
    <property type="entry name" value="TPM_phosphatase"/>
    <property type="match status" value="1"/>
</dbReference>
<accession>A0A6S6S898</accession>
<reference evidence="2" key="1">
    <citation type="submission" date="2020-01" db="EMBL/GenBank/DDBJ databases">
        <authorList>
            <person name="Meier V. D."/>
            <person name="Meier V D."/>
        </authorList>
    </citation>
    <scope>NUCLEOTIDE SEQUENCE</scope>
    <source>
        <strain evidence="2">HLG_WM_MAG_12</strain>
    </source>
</reference>
<sequence>MKKLLILFISVFLYSQNLVIDEISLLSSEQKENITKYHEMLLKEYDIDYRVVITNSDHNISLYANENFNSLQKNSLSKSGKALLLVINKNQDTVRLEVGISLEHIYTDMFVSYIEHRQMLPFFRDKKIPQGILGTTEFIFQRIINTDDSELLAIMNSESMGAGAKAKINSNKKNIKSTKHLKNIKRNATPLEILELYIQKSREYNNNELK</sequence>